<keyword evidence="1 4" id="KW-0662">Pyridine nucleotide biosynthesis</keyword>
<sequence>MKTLSYSYTEAFAQEMDQNDSLRKFREHFFFPKVNGQEALYFCGNSLGLQPKSVKDYLNKELNNWAEMAVDGHFHGEDAWYHIRKKSKPALAEILGAQEHEVVAMNNLTVNLHLLMVTFYQPTKERYKILIEAGAFPSDQYMLESQVKWHGLDPETTIIEIKPREGEHTLRTEDIVAEIKRHGKELALVNMAGLQYYSGQLFDMKAITKAAHEVGALAGFDLAHAAGNAPLSLHDWEVDFATWCSYKYLNSGPGNVSGIYIHEKYADRPDLPRFAGWWGHNEAQRFLMEKGFIPMFGADGWQLANSNVLALAAHQASLDIFQKAGIKNLRKKSELLTGYLEFLIQEISGESGILEIITPENPSERGCQLSLLIHQGGKAVFDEWYQHGVVGDWRNPNVIRLAPAPLYNSFMDVFRFAKILEQSLNKFAL</sequence>
<comment type="subunit">
    <text evidence="4 6">Homodimer.</text>
</comment>
<dbReference type="Pfam" id="PF22580">
    <property type="entry name" value="KYNU_C"/>
    <property type="match status" value="1"/>
</dbReference>
<accession>A0A0P7YKD2</accession>
<dbReference type="GO" id="GO:0097053">
    <property type="term" value="P:L-kynurenine catabolic process"/>
    <property type="evidence" value="ECO:0007669"/>
    <property type="project" value="UniProtKB-UniRule"/>
</dbReference>
<feature type="binding site" evidence="4">
    <location>
        <position position="224"/>
    </location>
    <ligand>
        <name>pyridoxal 5'-phosphate</name>
        <dbReference type="ChEBI" id="CHEBI:597326"/>
    </ligand>
</feature>
<dbReference type="GO" id="GO:0019441">
    <property type="term" value="P:L-tryptophan catabolic process to kynurenine"/>
    <property type="evidence" value="ECO:0007669"/>
    <property type="project" value="TreeGrafter"/>
</dbReference>
<comment type="caution">
    <text evidence="4">Lacks conserved residue(s) required for the propagation of feature annotation.</text>
</comment>
<dbReference type="PIRSF" id="PIRSF038800">
    <property type="entry name" value="KYNU"/>
    <property type="match status" value="1"/>
</dbReference>
<evidence type="ECO:0000256" key="2">
    <source>
        <dbReference type="ARBA" id="ARBA00022801"/>
    </source>
</evidence>
<dbReference type="Proteomes" id="UP000050421">
    <property type="component" value="Unassembled WGS sequence"/>
</dbReference>
<dbReference type="PANTHER" id="PTHR14084">
    <property type="entry name" value="KYNURENINASE"/>
    <property type="match status" value="1"/>
</dbReference>
<feature type="binding site" evidence="4">
    <location>
        <position position="108"/>
    </location>
    <ligand>
        <name>pyridoxal 5'-phosphate</name>
        <dbReference type="ChEBI" id="CHEBI:597326"/>
    </ligand>
</feature>
<keyword evidence="2 4" id="KW-0378">Hydrolase</keyword>
<feature type="modified residue" description="N6-(pyridoxal phosphate)lysine" evidence="4">
    <location>
        <position position="247"/>
    </location>
</feature>
<dbReference type="STRING" id="1305737.GCA_000526355_02950"/>
<dbReference type="InterPro" id="IPR015424">
    <property type="entry name" value="PyrdxlP-dep_Trfase"/>
</dbReference>
<dbReference type="UniPathway" id="UPA00253">
    <property type="reaction ID" value="UER00329"/>
</dbReference>
<dbReference type="EC" id="3.7.1.3" evidence="4 5"/>
<evidence type="ECO:0000313" key="8">
    <source>
        <dbReference type="Proteomes" id="UP000050421"/>
    </source>
</evidence>
<comment type="catalytic activity">
    <reaction evidence="6">
        <text>3-hydroxy-L-kynurenine + H2O = 3-hydroxyanthranilate + L-alanine + H(+)</text>
        <dbReference type="Rhea" id="RHEA:25143"/>
        <dbReference type="ChEBI" id="CHEBI:15377"/>
        <dbReference type="ChEBI" id="CHEBI:15378"/>
        <dbReference type="ChEBI" id="CHEBI:36559"/>
        <dbReference type="ChEBI" id="CHEBI:57972"/>
        <dbReference type="ChEBI" id="CHEBI:58125"/>
        <dbReference type="EC" id="3.7.1.3"/>
    </reaction>
</comment>
<feature type="binding site" evidence="4">
    <location>
        <position position="305"/>
    </location>
    <ligand>
        <name>pyridoxal 5'-phosphate</name>
        <dbReference type="ChEBI" id="CHEBI:597326"/>
    </ligand>
</feature>
<proteinExistence type="inferred from homology"/>
<dbReference type="AlphaFoldDB" id="A0A0P7YKD2"/>
<comment type="pathway">
    <text evidence="4 6">Amino-acid degradation; L-kynurenine degradation; L-alanine and anthranilate from L-kynurenine: step 1/1.</text>
</comment>
<dbReference type="GO" id="GO:0030429">
    <property type="term" value="F:kynureninase activity"/>
    <property type="evidence" value="ECO:0007669"/>
    <property type="project" value="UniProtKB-UniRule"/>
</dbReference>
<dbReference type="HAMAP" id="MF_01970">
    <property type="entry name" value="Kynureninase"/>
    <property type="match status" value="1"/>
</dbReference>
<evidence type="ECO:0000256" key="3">
    <source>
        <dbReference type="ARBA" id="ARBA00022898"/>
    </source>
</evidence>
<dbReference type="InterPro" id="IPR010111">
    <property type="entry name" value="Kynureninase"/>
</dbReference>
<dbReference type="Gene3D" id="3.40.640.10">
    <property type="entry name" value="Type I PLP-dependent aspartate aminotransferase-like (Major domain)"/>
    <property type="match status" value="1"/>
</dbReference>
<feature type="binding site" evidence="4">
    <location>
        <begin position="136"/>
        <end position="139"/>
    </location>
    <ligand>
        <name>pyridoxal 5'-phosphate</name>
        <dbReference type="ChEBI" id="CHEBI:597326"/>
    </ligand>
</feature>
<feature type="binding site" evidence="4">
    <location>
        <position position="246"/>
    </location>
    <ligand>
        <name>pyridoxal 5'-phosphate</name>
        <dbReference type="ChEBI" id="CHEBI:597326"/>
    </ligand>
</feature>
<comment type="caution">
    <text evidence="7">The sequence shown here is derived from an EMBL/GenBank/DDBJ whole genome shotgun (WGS) entry which is preliminary data.</text>
</comment>
<comment type="catalytic activity">
    <reaction evidence="4 6">
        <text>L-kynurenine + H2O = anthranilate + L-alanine + H(+)</text>
        <dbReference type="Rhea" id="RHEA:16813"/>
        <dbReference type="ChEBI" id="CHEBI:15377"/>
        <dbReference type="ChEBI" id="CHEBI:15378"/>
        <dbReference type="ChEBI" id="CHEBI:16567"/>
        <dbReference type="ChEBI" id="CHEBI:57959"/>
        <dbReference type="ChEBI" id="CHEBI:57972"/>
        <dbReference type="EC" id="3.7.1.3"/>
    </reaction>
</comment>
<comment type="similarity">
    <text evidence="4 6">Belongs to the kynureninase family.</text>
</comment>
<dbReference type="PANTHER" id="PTHR14084:SF0">
    <property type="entry name" value="KYNURENINASE"/>
    <property type="match status" value="1"/>
</dbReference>
<organism evidence="7 8">
    <name type="scientific">Algoriphagus marincola HL-49</name>
    <dbReference type="NCBI Taxonomy" id="1305737"/>
    <lineage>
        <taxon>Bacteria</taxon>
        <taxon>Pseudomonadati</taxon>
        <taxon>Bacteroidota</taxon>
        <taxon>Cytophagia</taxon>
        <taxon>Cytophagales</taxon>
        <taxon>Cyclobacteriaceae</taxon>
        <taxon>Algoriphagus</taxon>
    </lineage>
</organism>
<name>A0A0P7YKD2_9BACT</name>
<dbReference type="NCBIfam" id="TIGR01814">
    <property type="entry name" value="kynureninase"/>
    <property type="match status" value="1"/>
</dbReference>
<feature type="binding site" evidence="4">
    <location>
        <position position="109"/>
    </location>
    <ligand>
        <name>pyridoxal 5'-phosphate</name>
        <dbReference type="ChEBI" id="CHEBI:597326"/>
    </ligand>
</feature>
<comment type="function">
    <text evidence="4 6">Catalyzes the cleavage of L-kynurenine (L-Kyn) and L-3-hydroxykynurenine (L-3OHKyn) into anthranilic acid (AA) and 3-hydroxyanthranilic acid (3-OHAA), respectively.</text>
</comment>
<dbReference type="SUPFAM" id="SSF53383">
    <property type="entry name" value="PLP-dependent transferases"/>
    <property type="match status" value="1"/>
</dbReference>
<dbReference type="EMBL" id="LJXT01000050">
    <property type="protein sequence ID" value="KPQ15550.1"/>
    <property type="molecule type" value="Genomic_DNA"/>
</dbReference>
<dbReference type="InterPro" id="IPR015422">
    <property type="entry name" value="PyrdxlP-dep_Trfase_small"/>
</dbReference>
<feature type="binding site" evidence="4">
    <location>
        <position position="221"/>
    </location>
    <ligand>
        <name>pyridoxal 5'-phosphate</name>
        <dbReference type="ChEBI" id="CHEBI:597326"/>
    </ligand>
</feature>
<keyword evidence="3 4" id="KW-0663">Pyridoxal phosphate</keyword>
<gene>
    <name evidence="4 7" type="primary">kynU</name>
    <name evidence="7" type="ORF">HLUCCX10_09075</name>
</gene>
<reference evidence="7 8" key="1">
    <citation type="submission" date="2015-09" db="EMBL/GenBank/DDBJ databases">
        <title>Identification and resolution of microdiversity through metagenomic sequencing of parallel consortia.</title>
        <authorList>
            <person name="Nelson W.C."/>
            <person name="Romine M.F."/>
            <person name="Lindemann S.R."/>
        </authorList>
    </citation>
    <scope>NUCLEOTIDE SEQUENCE [LARGE SCALE GENOMIC DNA]</scope>
    <source>
        <strain evidence="7">HL-49</strain>
    </source>
</reference>
<feature type="binding site" evidence="4">
    <location>
        <position position="277"/>
    </location>
    <ligand>
        <name>pyridoxal 5'-phosphate</name>
        <dbReference type="ChEBI" id="CHEBI:597326"/>
    </ligand>
</feature>
<dbReference type="GO" id="GO:0005737">
    <property type="term" value="C:cytoplasm"/>
    <property type="evidence" value="ECO:0007669"/>
    <property type="project" value="UniProtKB-UniRule"/>
</dbReference>
<evidence type="ECO:0000313" key="7">
    <source>
        <dbReference type="EMBL" id="KPQ15550.1"/>
    </source>
</evidence>
<dbReference type="Gene3D" id="3.90.1150.10">
    <property type="entry name" value="Aspartate Aminotransferase, domain 1"/>
    <property type="match status" value="1"/>
</dbReference>
<dbReference type="UniPathway" id="UPA00334">
    <property type="reaction ID" value="UER00455"/>
</dbReference>
<dbReference type="FunFam" id="3.40.640.10:FF:000031">
    <property type="entry name" value="Kynureninase"/>
    <property type="match status" value="1"/>
</dbReference>
<protein>
    <recommendedName>
        <fullName evidence="4 5">Kynureninase</fullName>
        <ecNumber evidence="4 5">3.7.1.3</ecNumber>
    </recommendedName>
    <alternativeName>
        <fullName evidence="4">L-kynurenine hydrolase</fullName>
    </alternativeName>
</protein>
<dbReference type="GO" id="GO:0009435">
    <property type="term" value="P:NAD+ biosynthetic process"/>
    <property type="evidence" value="ECO:0007669"/>
    <property type="project" value="UniProtKB-UniRule"/>
</dbReference>
<comment type="pathway">
    <text evidence="4 6">Cofactor biosynthesis; NAD(+) biosynthesis; quinolinate from L-kynurenine: step 2/3.</text>
</comment>
<dbReference type="GO" id="GO:0019805">
    <property type="term" value="P:quinolinate biosynthetic process"/>
    <property type="evidence" value="ECO:0007669"/>
    <property type="project" value="UniProtKB-UniRule"/>
</dbReference>
<dbReference type="InterPro" id="IPR015421">
    <property type="entry name" value="PyrdxlP-dep_Trfase_major"/>
</dbReference>
<evidence type="ECO:0000256" key="5">
    <source>
        <dbReference type="NCBIfam" id="TIGR01814"/>
    </source>
</evidence>
<comment type="cofactor">
    <cofactor evidence="4 6">
        <name>pyridoxal 5'-phosphate</name>
        <dbReference type="ChEBI" id="CHEBI:597326"/>
    </cofactor>
</comment>
<dbReference type="GO" id="GO:0030170">
    <property type="term" value="F:pyridoxal phosphate binding"/>
    <property type="evidence" value="ECO:0007669"/>
    <property type="project" value="UniProtKB-UniRule"/>
</dbReference>
<dbReference type="PATRIC" id="fig|1305737.6.peg.2450"/>
<evidence type="ECO:0000256" key="1">
    <source>
        <dbReference type="ARBA" id="ARBA00022642"/>
    </source>
</evidence>
<evidence type="ECO:0000256" key="4">
    <source>
        <dbReference type="HAMAP-Rule" id="MF_01970"/>
    </source>
</evidence>
<dbReference type="OrthoDB" id="9812626at2"/>
<dbReference type="GO" id="GO:0043420">
    <property type="term" value="P:anthranilate metabolic process"/>
    <property type="evidence" value="ECO:0007669"/>
    <property type="project" value="TreeGrafter"/>
</dbReference>
<dbReference type="eggNOG" id="COG3844">
    <property type="taxonomic scope" value="Bacteria"/>
</dbReference>
<evidence type="ECO:0000256" key="6">
    <source>
        <dbReference type="PIRNR" id="PIRNR038800"/>
    </source>
</evidence>